<dbReference type="Proteomes" id="UP000735302">
    <property type="component" value="Unassembled WGS sequence"/>
</dbReference>
<feature type="region of interest" description="Disordered" evidence="1">
    <location>
        <begin position="1"/>
        <end position="126"/>
    </location>
</feature>
<dbReference type="EMBL" id="BLXT01003739">
    <property type="protein sequence ID" value="GFO04437.1"/>
    <property type="molecule type" value="Genomic_DNA"/>
</dbReference>
<gene>
    <name evidence="2" type="ORF">PoB_003094200</name>
</gene>
<keyword evidence="3" id="KW-1185">Reference proteome</keyword>
<comment type="caution">
    <text evidence="2">The sequence shown here is derived from an EMBL/GenBank/DDBJ whole genome shotgun (WGS) entry which is preliminary data.</text>
</comment>
<evidence type="ECO:0000256" key="1">
    <source>
        <dbReference type="SAM" id="MobiDB-lite"/>
    </source>
</evidence>
<sequence length="126" mass="13818">MIKNTTTITTITKNNKNSNNKNKNNNNNSKDNSNSNNSSNKNNNKNKFIYFAALKKPKGKRNYPGALNGSHHHRGRPRAPGRPSRGANRRSRRNPGARRPVRREPPAPATAETAAGDSAPRPAVPS</sequence>
<organism evidence="2 3">
    <name type="scientific">Plakobranchus ocellatus</name>
    <dbReference type="NCBI Taxonomy" id="259542"/>
    <lineage>
        <taxon>Eukaryota</taxon>
        <taxon>Metazoa</taxon>
        <taxon>Spiralia</taxon>
        <taxon>Lophotrochozoa</taxon>
        <taxon>Mollusca</taxon>
        <taxon>Gastropoda</taxon>
        <taxon>Heterobranchia</taxon>
        <taxon>Euthyneura</taxon>
        <taxon>Panpulmonata</taxon>
        <taxon>Sacoglossa</taxon>
        <taxon>Placobranchoidea</taxon>
        <taxon>Plakobranchidae</taxon>
        <taxon>Plakobranchus</taxon>
    </lineage>
</organism>
<feature type="compositionally biased region" description="Basic residues" evidence="1">
    <location>
        <begin position="87"/>
        <end position="101"/>
    </location>
</feature>
<evidence type="ECO:0000313" key="3">
    <source>
        <dbReference type="Proteomes" id="UP000735302"/>
    </source>
</evidence>
<reference evidence="2 3" key="1">
    <citation type="journal article" date="2021" name="Elife">
        <title>Chloroplast acquisition without the gene transfer in kleptoplastic sea slugs, Plakobranchus ocellatus.</title>
        <authorList>
            <person name="Maeda T."/>
            <person name="Takahashi S."/>
            <person name="Yoshida T."/>
            <person name="Shimamura S."/>
            <person name="Takaki Y."/>
            <person name="Nagai Y."/>
            <person name="Toyoda A."/>
            <person name="Suzuki Y."/>
            <person name="Arimoto A."/>
            <person name="Ishii H."/>
            <person name="Satoh N."/>
            <person name="Nishiyama T."/>
            <person name="Hasebe M."/>
            <person name="Maruyama T."/>
            <person name="Minagawa J."/>
            <person name="Obokata J."/>
            <person name="Shigenobu S."/>
        </authorList>
    </citation>
    <scope>NUCLEOTIDE SEQUENCE [LARGE SCALE GENOMIC DNA]</scope>
</reference>
<dbReference type="AlphaFoldDB" id="A0AAV4AC21"/>
<evidence type="ECO:0000313" key="2">
    <source>
        <dbReference type="EMBL" id="GFO04437.1"/>
    </source>
</evidence>
<protein>
    <submittedName>
        <fullName evidence="2">Uncharacterized protein</fullName>
    </submittedName>
</protein>
<feature type="compositionally biased region" description="Basic residues" evidence="1">
    <location>
        <begin position="70"/>
        <end position="79"/>
    </location>
</feature>
<feature type="compositionally biased region" description="Low complexity" evidence="1">
    <location>
        <begin position="1"/>
        <end position="47"/>
    </location>
</feature>
<accession>A0AAV4AC21</accession>
<name>A0AAV4AC21_9GAST</name>
<proteinExistence type="predicted"/>